<evidence type="ECO:0000256" key="5">
    <source>
        <dbReference type="ARBA" id="ARBA00022692"/>
    </source>
</evidence>
<feature type="domain" description="Leucine-rich repeat-containing N-terminal plant-type" evidence="13">
    <location>
        <begin position="63"/>
        <end position="103"/>
    </location>
</feature>
<dbReference type="GO" id="GO:0051707">
    <property type="term" value="P:response to other organism"/>
    <property type="evidence" value="ECO:0007669"/>
    <property type="project" value="UniProtKB-ARBA"/>
</dbReference>
<dbReference type="PANTHER" id="PTHR48063">
    <property type="entry name" value="LRR RECEPTOR-LIKE KINASE"/>
    <property type="match status" value="1"/>
</dbReference>
<dbReference type="SUPFAM" id="SSF52058">
    <property type="entry name" value="L domain-like"/>
    <property type="match status" value="2"/>
</dbReference>
<evidence type="ECO:0000256" key="1">
    <source>
        <dbReference type="ARBA" id="ARBA00004251"/>
    </source>
</evidence>
<keyword evidence="9 12" id="KW-0472">Membrane</keyword>
<dbReference type="PROSITE" id="PS51450">
    <property type="entry name" value="LRR"/>
    <property type="match status" value="3"/>
</dbReference>
<evidence type="ECO:0000256" key="12">
    <source>
        <dbReference type="SAM" id="Phobius"/>
    </source>
</evidence>
<dbReference type="InterPro" id="IPR001611">
    <property type="entry name" value="Leu-rich_rpt"/>
</dbReference>
<evidence type="ECO:0000256" key="2">
    <source>
        <dbReference type="ARBA" id="ARBA00009592"/>
    </source>
</evidence>
<feature type="transmembrane region" description="Helical" evidence="12">
    <location>
        <begin position="897"/>
        <end position="920"/>
    </location>
</feature>
<accession>A0AAV3RIF4</accession>
<dbReference type="FunFam" id="3.80.10.10:FF:000111">
    <property type="entry name" value="LRR receptor-like serine/threonine-protein kinase ERECTA"/>
    <property type="match status" value="1"/>
</dbReference>
<evidence type="ECO:0000313" key="14">
    <source>
        <dbReference type="EMBL" id="GAA0176174.1"/>
    </source>
</evidence>
<dbReference type="EMBL" id="BAABME010009987">
    <property type="protein sequence ID" value="GAA0176174.1"/>
    <property type="molecule type" value="Genomic_DNA"/>
</dbReference>
<name>A0AAV3RIF4_LITER</name>
<keyword evidence="6" id="KW-0732">Signal</keyword>
<keyword evidence="10 14" id="KW-0675">Receptor</keyword>
<evidence type="ECO:0000256" key="8">
    <source>
        <dbReference type="ARBA" id="ARBA00022989"/>
    </source>
</evidence>
<protein>
    <submittedName>
        <fullName evidence="14">Transmembrane signal receptor</fullName>
    </submittedName>
</protein>
<proteinExistence type="inferred from homology"/>
<dbReference type="AlphaFoldDB" id="A0AAV3RIF4"/>
<keyword evidence="8 12" id="KW-1133">Transmembrane helix</keyword>
<dbReference type="Pfam" id="PF00560">
    <property type="entry name" value="LRR_1"/>
    <property type="match status" value="6"/>
</dbReference>
<keyword evidence="11" id="KW-0325">Glycoprotein</keyword>
<evidence type="ECO:0000313" key="15">
    <source>
        <dbReference type="Proteomes" id="UP001454036"/>
    </source>
</evidence>
<dbReference type="Proteomes" id="UP001454036">
    <property type="component" value="Unassembled WGS sequence"/>
</dbReference>
<organism evidence="14 15">
    <name type="scientific">Lithospermum erythrorhizon</name>
    <name type="common">Purple gromwell</name>
    <name type="synonym">Lithospermum officinale var. erythrorhizon</name>
    <dbReference type="NCBI Taxonomy" id="34254"/>
    <lineage>
        <taxon>Eukaryota</taxon>
        <taxon>Viridiplantae</taxon>
        <taxon>Streptophyta</taxon>
        <taxon>Embryophyta</taxon>
        <taxon>Tracheophyta</taxon>
        <taxon>Spermatophyta</taxon>
        <taxon>Magnoliopsida</taxon>
        <taxon>eudicotyledons</taxon>
        <taxon>Gunneridae</taxon>
        <taxon>Pentapetalae</taxon>
        <taxon>asterids</taxon>
        <taxon>lamiids</taxon>
        <taxon>Boraginales</taxon>
        <taxon>Boraginaceae</taxon>
        <taxon>Boraginoideae</taxon>
        <taxon>Lithospermeae</taxon>
        <taxon>Lithospermum</taxon>
    </lineage>
</organism>
<dbReference type="InterPro" id="IPR013210">
    <property type="entry name" value="LRR_N_plant-typ"/>
</dbReference>
<keyword evidence="4" id="KW-0433">Leucine-rich repeat</keyword>
<evidence type="ECO:0000259" key="13">
    <source>
        <dbReference type="Pfam" id="PF08263"/>
    </source>
</evidence>
<dbReference type="Gene3D" id="3.80.10.10">
    <property type="entry name" value="Ribonuclease Inhibitor"/>
    <property type="match status" value="4"/>
</dbReference>
<dbReference type="SMART" id="SM00369">
    <property type="entry name" value="LRR_TYP"/>
    <property type="match status" value="8"/>
</dbReference>
<keyword evidence="5 12" id="KW-0812">Transmembrane</keyword>
<dbReference type="Pfam" id="PF08263">
    <property type="entry name" value="LRRNT_2"/>
    <property type="match status" value="1"/>
</dbReference>
<comment type="similarity">
    <text evidence="2">Belongs to the RLP family.</text>
</comment>
<dbReference type="FunFam" id="3.80.10.10:FF:001347">
    <property type="entry name" value="LRR receptor-like serine/threonine-protein kinase GSO2"/>
    <property type="match status" value="1"/>
</dbReference>
<evidence type="ECO:0000256" key="10">
    <source>
        <dbReference type="ARBA" id="ARBA00023170"/>
    </source>
</evidence>
<comment type="caution">
    <text evidence="14">The sequence shown here is derived from an EMBL/GenBank/DDBJ whole genome shotgun (WGS) entry which is preliminary data.</text>
</comment>
<dbReference type="FunFam" id="3.80.10.10:FF:000095">
    <property type="entry name" value="LRR receptor-like serine/threonine-protein kinase GSO1"/>
    <property type="match status" value="1"/>
</dbReference>
<dbReference type="InterPro" id="IPR046956">
    <property type="entry name" value="RLP23-like"/>
</dbReference>
<dbReference type="GO" id="GO:0006952">
    <property type="term" value="P:defense response"/>
    <property type="evidence" value="ECO:0007669"/>
    <property type="project" value="UniProtKB-ARBA"/>
</dbReference>
<keyword evidence="3" id="KW-1003">Cell membrane</keyword>
<evidence type="ECO:0000256" key="4">
    <source>
        <dbReference type="ARBA" id="ARBA00022614"/>
    </source>
</evidence>
<dbReference type="PANTHER" id="PTHR48063:SF101">
    <property type="entry name" value="LRR RECEPTOR-LIKE SERINE_THREONINE-PROTEIN KINASE FLS2"/>
    <property type="match status" value="1"/>
</dbReference>
<evidence type="ECO:0000256" key="9">
    <source>
        <dbReference type="ARBA" id="ARBA00023136"/>
    </source>
</evidence>
<dbReference type="Pfam" id="PF13855">
    <property type="entry name" value="LRR_8"/>
    <property type="match status" value="2"/>
</dbReference>
<gene>
    <name evidence="14" type="ORF">LIER_29217</name>
</gene>
<dbReference type="PRINTS" id="PR00019">
    <property type="entry name" value="LEURICHRPT"/>
</dbReference>
<evidence type="ECO:0000256" key="7">
    <source>
        <dbReference type="ARBA" id="ARBA00022737"/>
    </source>
</evidence>
<keyword evidence="15" id="KW-1185">Reference proteome</keyword>
<dbReference type="GO" id="GO:0005886">
    <property type="term" value="C:plasma membrane"/>
    <property type="evidence" value="ECO:0007669"/>
    <property type="project" value="UniProtKB-SubCell"/>
</dbReference>
<dbReference type="InterPro" id="IPR032675">
    <property type="entry name" value="LRR_dom_sf"/>
</dbReference>
<reference evidence="14 15" key="1">
    <citation type="submission" date="2024-01" db="EMBL/GenBank/DDBJ databases">
        <title>The complete chloroplast genome sequence of Lithospermum erythrorhizon: insights into the phylogenetic relationship among Boraginaceae species and the maternal lineages of purple gromwells.</title>
        <authorList>
            <person name="Okada T."/>
            <person name="Watanabe K."/>
        </authorList>
    </citation>
    <scope>NUCLEOTIDE SEQUENCE [LARGE SCALE GENOMIC DNA]</scope>
</reference>
<evidence type="ECO:0000256" key="3">
    <source>
        <dbReference type="ARBA" id="ARBA00022475"/>
    </source>
</evidence>
<keyword evidence="7" id="KW-0677">Repeat</keyword>
<dbReference type="InterPro" id="IPR003591">
    <property type="entry name" value="Leu-rich_rpt_typical-subtyp"/>
</dbReference>
<evidence type="ECO:0000256" key="6">
    <source>
        <dbReference type="ARBA" id="ARBA00022729"/>
    </source>
</evidence>
<sequence>MLKLSGIIILHFSSQDNKTMIMFIILKYPSWLCYSAIVVWLLQMPNLGCCHKTGGTTNFTCVETERQALLEFKQGLEIGNKSLLSDWNAENMECCTWEGIHCSKHGRVMALDIGRGVISKYTPTTTSMYNFERLRGEIGPSLFDLPFLKSIDLSYNRFHGKIPSFVGSLKRLRYFNLSFNSFSGIVPHQLGNLSALESFDFDGNFNLEVDSLAWISGLSSLNYLSMKGLNLSSTTDWLQSITNLPSLTEVYLQYCMLHPPSADKYGNSTKPLQLQKLDLSMNEFASVTFLSNLVSIKHLDLSFNYLEGEIPELFSTNLTNLLTLNMSENMLSNSSGFLQLGSTSLHELRLDSNKLTGSLPDLSKFPSLRVITVARNEFKDHLDRFLEQGSRLVKLDLSSNAFDGVLQEDNFEYLTKLQVLILSFNSISLNVSTWWIPPFQLAVVKLRNCKVGPGFPNWLRAQSNLIHLDISNSGISKVIPNWFWNISTRLQYVNISHNSIKDKLPNYLPPSYTIVDFSSNQLYGALPSFSSELAVLDFSHNKFSGSISFLCSLKVGTLLYLDLHDNLLSGSLRTCWERVDGLALLNLNNNNFSGHLPYSMGKLRWIMSLSLRNNSLSGELPSSLINCQRLLLLDLGENQLSGVVPTWLGTSLQDLVVLSLHANMFGDIIPRSLCHLHSLQILDLSFNNISGMIPSCLNNFTAMKEMGTSAFVTHLVYGNDPDEYGYSEKYFTTWIAWKGVNHEYINQNHLELLILIDLSNNKLSGPIPQELASLYKLISLNLSRNSLTGIIPNDIGQLEMLESLDMSKNMLSGEIPRSMANLASLSYLDLSSNNLSGKIPSSTQLQSFDASAFNNNSMLCGPPTTNPCQGNRSVHNIPTNDRDRDNGTEAGIFHEDIWFYISIGFGFLVGFWGFCGTLVLNASWRQSYFHVLNNWKDSLCGRFC</sequence>
<feature type="transmembrane region" description="Helical" evidence="12">
    <location>
        <begin position="21"/>
        <end position="42"/>
    </location>
</feature>
<evidence type="ECO:0000256" key="11">
    <source>
        <dbReference type="ARBA" id="ARBA00023180"/>
    </source>
</evidence>
<comment type="subcellular location">
    <subcellularLocation>
        <location evidence="1">Cell membrane</location>
        <topology evidence="1">Single-pass type I membrane protein</topology>
    </subcellularLocation>
</comment>